<gene>
    <name evidence="4" type="ORF">HD593_004019</name>
</gene>
<dbReference type="EMBL" id="JACHMI010000001">
    <property type="protein sequence ID" value="MBB6549224.1"/>
    <property type="molecule type" value="Genomic_DNA"/>
</dbReference>
<dbReference type="Pfam" id="PF01494">
    <property type="entry name" value="FAD_binding_3"/>
    <property type="match status" value="1"/>
</dbReference>
<dbReference type="InterPro" id="IPR050631">
    <property type="entry name" value="PheA/TfdB_FAD_monoxygenase"/>
</dbReference>
<sequence>MKVACVGGGPASLYFSILMKRVDPAHDITVYERNPAGSTYGWGVTYWDELFGYLHDVDPESAREISASSARWDSWVVHLHERATVTVGHGDKGFGISRRRLLAILAERAESLGVRVEYEREIAGEEDVADADLVVAGDGVNSRLRERHAEHFGTEVMVGRNPYMWLGTTKVLDSFTFAFVETEHGWIWCYGYPYSEEHSTFIVECGPDTWRGLGLDTANEADGLAHLEKLFAEVLDGQPLIGRTQADGGPHWLHFRTLTNRTWHRGNLVLLGDSAHTTHYSIGAGTALALGDAAFLVDALHADADLETALAGYERERMTAIRPSQRAARRSAQWYEHVPRYVDRPPREMIALLNQRHSGLLPHVPPRLYYWAGSTAAAVSGLGARLFRRG</sequence>
<dbReference type="Gene3D" id="3.50.50.60">
    <property type="entry name" value="FAD/NAD(P)-binding domain"/>
    <property type="match status" value="1"/>
</dbReference>
<protein>
    <submittedName>
        <fullName evidence="4">2-polyprenyl-6-methoxyphenol hydroxylase-like FAD-dependent oxidoreductase</fullName>
    </submittedName>
</protein>
<comment type="caution">
    <text evidence="4">The sequence shown here is derived from an EMBL/GenBank/DDBJ whole genome shotgun (WGS) entry which is preliminary data.</text>
</comment>
<keyword evidence="2" id="KW-0520">NAD</keyword>
<evidence type="ECO:0000259" key="3">
    <source>
        <dbReference type="Pfam" id="PF01494"/>
    </source>
</evidence>
<feature type="domain" description="FAD-binding" evidence="3">
    <location>
        <begin position="108"/>
        <end position="319"/>
    </location>
</feature>
<evidence type="ECO:0000256" key="2">
    <source>
        <dbReference type="ARBA" id="ARBA00023027"/>
    </source>
</evidence>
<dbReference type="PANTHER" id="PTHR43476">
    <property type="entry name" value="3-(3-HYDROXY-PHENYL)PROPIONATE/3-HYDROXYCINNAMIC ACID HYDROXYLASE"/>
    <property type="match status" value="1"/>
</dbReference>
<organism evidence="4 5">
    <name type="scientific">Nonomuraea rubra</name>
    <dbReference type="NCBI Taxonomy" id="46180"/>
    <lineage>
        <taxon>Bacteria</taxon>
        <taxon>Bacillati</taxon>
        <taxon>Actinomycetota</taxon>
        <taxon>Actinomycetes</taxon>
        <taxon>Streptosporangiales</taxon>
        <taxon>Streptosporangiaceae</taxon>
        <taxon>Nonomuraea</taxon>
    </lineage>
</organism>
<dbReference type="InterPro" id="IPR002938">
    <property type="entry name" value="FAD-bd"/>
</dbReference>
<dbReference type="RefSeq" id="WP_185103596.1">
    <property type="nucleotide sequence ID" value="NZ_BAAAXY010000063.1"/>
</dbReference>
<dbReference type="Proteomes" id="UP000565579">
    <property type="component" value="Unassembled WGS sequence"/>
</dbReference>
<proteinExistence type="predicted"/>
<evidence type="ECO:0000256" key="1">
    <source>
        <dbReference type="ARBA" id="ARBA00023002"/>
    </source>
</evidence>
<name>A0A7X0TZE4_9ACTN</name>
<accession>A0A7X0TZE4</accession>
<dbReference type="GO" id="GO:0071949">
    <property type="term" value="F:FAD binding"/>
    <property type="evidence" value="ECO:0007669"/>
    <property type="project" value="InterPro"/>
</dbReference>
<dbReference type="SUPFAM" id="SSF51905">
    <property type="entry name" value="FAD/NAD(P)-binding domain"/>
    <property type="match status" value="1"/>
</dbReference>
<keyword evidence="5" id="KW-1185">Reference proteome</keyword>
<evidence type="ECO:0000313" key="4">
    <source>
        <dbReference type="EMBL" id="MBB6549224.1"/>
    </source>
</evidence>
<dbReference type="AlphaFoldDB" id="A0A7X0TZE4"/>
<dbReference type="PANTHER" id="PTHR43476:SF4">
    <property type="entry name" value="BLR0106 PROTEIN"/>
    <property type="match status" value="1"/>
</dbReference>
<dbReference type="PRINTS" id="PR00420">
    <property type="entry name" value="RNGMNOXGNASE"/>
</dbReference>
<dbReference type="GO" id="GO:0016491">
    <property type="term" value="F:oxidoreductase activity"/>
    <property type="evidence" value="ECO:0007669"/>
    <property type="project" value="UniProtKB-KW"/>
</dbReference>
<evidence type="ECO:0000313" key="5">
    <source>
        <dbReference type="Proteomes" id="UP000565579"/>
    </source>
</evidence>
<dbReference type="Gene3D" id="3.30.9.20">
    <property type="match status" value="1"/>
</dbReference>
<reference evidence="4 5" key="1">
    <citation type="submission" date="2020-08" db="EMBL/GenBank/DDBJ databases">
        <title>Sequencing the genomes of 1000 actinobacteria strains.</title>
        <authorList>
            <person name="Klenk H.-P."/>
        </authorList>
    </citation>
    <scope>NUCLEOTIDE SEQUENCE [LARGE SCALE GENOMIC DNA]</scope>
    <source>
        <strain evidence="4 5">DSM 43768</strain>
    </source>
</reference>
<keyword evidence="1" id="KW-0560">Oxidoreductase</keyword>
<dbReference type="InterPro" id="IPR036188">
    <property type="entry name" value="FAD/NAD-bd_sf"/>
</dbReference>